<sequence>MQEVHLDETDALAKLKTGDIDAAVVIAGKPAPILAHLEPSSGLKLLALPYLNGLEDDYYPASLTHEDYPQIIADGDSVDTVAVCAVLVSFNWARNNPRNAKIDHFVDRFFSNFDAFLAPPRHPKWRQVNFAATLEGWQRSPAAQAWIDRAKAAMAAKAGAGTSADDEARAQFDTFLAQADTGAAAASDDERARLFRAFLEWSRTQNQN</sequence>
<dbReference type="STRING" id="1774969.AUC69_06050"/>
<dbReference type="Proteomes" id="UP000094472">
    <property type="component" value="Unassembled WGS sequence"/>
</dbReference>
<dbReference type="Gene3D" id="3.40.190.10">
    <property type="entry name" value="Periplasmic binding protein-like II"/>
    <property type="match status" value="1"/>
</dbReference>
<reference evidence="1 2" key="1">
    <citation type="journal article" date="2016" name="Environ. Microbiol.">
        <title>New Methyloceanibacter diversity from North Sea sediments includes methanotroph containing solely the soluble methane monooxygenase.</title>
        <authorList>
            <person name="Vekeman B."/>
            <person name="Kerckhof F.M."/>
            <person name="Cremers G."/>
            <person name="de Vos P."/>
            <person name="Vandamme P."/>
            <person name="Boon N."/>
            <person name="Op den Camp H.J."/>
            <person name="Heylen K."/>
        </authorList>
    </citation>
    <scope>NUCLEOTIDE SEQUENCE [LARGE SCALE GENOMIC DNA]</scope>
    <source>
        <strain evidence="1 2">R-67175</strain>
    </source>
</reference>
<proteinExistence type="predicted"/>
<dbReference type="OrthoDB" id="8188218at2"/>
<dbReference type="InterPro" id="IPR011852">
    <property type="entry name" value="TRAP_TAXI"/>
</dbReference>
<dbReference type="AlphaFoldDB" id="A0A1E3W7M9"/>
<organism evidence="1 2">
    <name type="scientific">Methyloceanibacter superfactus</name>
    <dbReference type="NCBI Taxonomy" id="1774969"/>
    <lineage>
        <taxon>Bacteria</taxon>
        <taxon>Pseudomonadati</taxon>
        <taxon>Pseudomonadota</taxon>
        <taxon>Alphaproteobacteria</taxon>
        <taxon>Hyphomicrobiales</taxon>
        <taxon>Hyphomicrobiaceae</taxon>
        <taxon>Methyloceanibacter</taxon>
    </lineage>
</organism>
<keyword evidence="2" id="KW-1185">Reference proteome</keyword>
<comment type="caution">
    <text evidence="1">The sequence shown here is derived from an EMBL/GenBank/DDBJ whole genome shotgun (WGS) entry which is preliminary data.</text>
</comment>
<dbReference type="PANTHER" id="PTHR42941">
    <property type="entry name" value="SLL1037 PROTEIN"/>
    <property type="match status" value="1"/>
</dbReference>
<dbReference type="EMBL" id="LPWF01000004">
    <property type="protein sequence ID" value="ODS01791.1"/>
    <property type="molecule type" value="Genomic_DNA"/>
</dbReference>
<name>A0A1E3W7M9_9HYPH</name>
<evidence type="ECO:0008006" key="3">
    <source>
        <dbReference type="Google" id="ProtNLM"/>
    </source>
</evidence>
<protein>
    <recommendedName>
        <fullName evidence="3">SsuA/THI5-like domain-containing protein</fullName>
    </recommendedName>
</protein>
<dbReference type="SUPFAM" id="SSF53850">
    <property type="entry name" value="Periplasmic binding protein-like II"/>
    <property type="match status" value="1"/>
</dbReference>
<accession>A0A1E3W7M9</accession>
<dbReference type="PANTHER" id="PTHR42941:SF1">
    <property type="entry name" value="SLL1037 PROTEIN"/>
    <property type="match status" value="1"/>
</dbReference>
<evidence type="ECO:0000313" key="1">
    <source>
        <dbReference type="EMBL" id="ODS01791.1"/>
    </source>
</evidence>
<evidence type="ECO:0000313" key="2">
    <source>
        <dbReference type="Proteomes" id="UP000094472"/>
    </source>
</evidence>
<gene>
    <name evidence="1" type="ORF">AUC69_06050</name>
</gene>
<dbReference type="RefSeq" id="WP_069440659.1">
    <property type="nucleotide sequence ID" value="NZ_LPWF01000004.1"/>
</dbReference>